<dbReference type="EMBL" id="GDID01005448">
    <property type="protein sequence ID" value="JAP91158.1"/>
    <property type="molecule type" value="Transcribed_RNA"/>
</dbReference>
<dbReference type="SMART" id="SM01400">
    <property type="entry name" value="Pribosyltran_N"/>
    <property type="match status" value="1"/>
</dbReference>
<keyword evidence="7" id="KW-0547">Nucleotide-binding</keyword>
<reference evidence="13" key="1">
    <citation type="submission" date="2015-07" db="EMBL/GenBank/DDBJ databases">
        <title>Adaptation to a free-living lifestyle via gene acquisitions in the diplomonad Trepomonas sp. PC1.</title>
        <authorList>
            <person name="Xu F."/>
            <person name="Jerlstrom-Hultqvist J."/>
            <person name="Kolisko M."/>
            <person name="Simpson A.G.B."/>
            <person name="Roger A.J."/>
            <person name="Svard S.G."/>
            <person name="Andersson J.O."/>
        </authorList>
    </citation>
    <scope>NUCLEOTIDE SEQUENCE</scope>
    <source>
        <strain evidence="13">PC1</strain>
    </source>
</reference>
<accession>A0A146K409</accession>
<sequence>RTMQISEPTETENRHGKLRVCYGTMNIPLGKKVQDEINFAEHGLRNANLLVKKFADGEICTDYDDTIRGCDLFIINPISTPDVNAALMEVILAVDAARRASAARITAVIPYYGYARQDRKARARQPISARVVADMLTACGVDHIISLDIHTQQIQGFFGARVPLDFLPGDLVFLEQLAKIYKQSPFIVCSTDAGGAARCRDLAAKFGTDLIILDKRRPKDNQSEVMNVIGECANKNVLIYDDLCDTAGSICKAADVLKKHGALKIFGCVTHAVLSDPASQRIKDSEFDLLLFSDSIQIPPPKMEMIKDKIQIVSCAPLLAACIECIHNEASLVDHFEKAKQIVTEVLGKK</sequence>
<dbReference type="GO" id="GO:0006015">
    <property type="term" value="P:5-phosphoribose 1-diphosphate biosynthetic process"/>
    <property type="evidence" value="ECO:0007669"/>
    <property type="project" value="TreeGrafter"/>
</dbReference>
<keyword evidence="4" id="KW-0808">Transferase</keyword>
<keyword evidence="6" id="KW-0545">Nucleotide biosynthesis</keyword>
<protein>
    <recommendedName>
        <fullName evidence="3">ribose-phosphate diphosphokinase</fullName>
        <ecNumber evidence="3">2.7.6.1</ecNumber>
    </recommendedName>
</protein>
<dbReference type="PANTHER" id="PTHR10210">
    <property type="entry name" value="RIBOSE-PHOSPHATE DIPHOSPHOKINASE FAMILY MEMBER"/>
    <property type="match status" value="1"/>
</dbReference>
<dbReference type="GO" id="GO:0016301">
    <property type="term" value="F:kinase activity"/>
    <property type="evidence" value="ECO:0007669"/>
    <property type="project" value="UniProtKB-KW"/>
</dbReference>
<comment type="catalytic activity">
    <reaction evidence="11">
        <text>D-ribose 5-phosphate + ATP = 5-phospho-alpha-D-ribose 1-diphosphate + AMP + H(+)</text>
        <dbReference type="Rhea" id="RHEA:15609"/>
        <dbReference type="ChEBI" id="CHEBI:15378"/>
        <dbReference type="ChEBI" id="CHEBI:30616"/>
        <dbReference type="ChEBI" id="CHEBI:58017"/>
        <dbReference type="ChEBI" id="CHEBI:78346"/>
        <dbReference type="ChEBI" id="CHEBI:456215"/>
        <dbReference type="EC" id="2.7.6.1"/>
    </reaction>
</comment>
<evidence type="ECO:0000256" key="7">
    <source>
        <dbReference type="ARBA" id="ARBA00022741"/>
    </source>
</evidence>
<proteinExistence type="inferred from homology"/>
<dbReference type="Pfam" id="PF14572">
    <property type="entry name" value="Pribosyl_synth"/>
    <property type="match status" value="1"/>
</dbReference>
<dbReference type="GO" id="GO:0006164">
    <property type="term" value="P:purine nucleotide biosynthetic process"/>
    <property type="evidence" value="ECO:0007669"/>
    <property type="project" value="TreeGrafter"/>
</dbReference>
<feature type="domain" description="Ribose-phosphate pyrophosphokinase N-terminal" evidence="12">
    <location>
        <begin position="20"/>
        <end position="140"/>
    </location>
</feature>
<keyword evidence="9" id="KW-0067">ATP-binding</keyword>
<comment type="similarity">
    <text evidence="2">Belongs to the ribose-phosphate pyrophosphokinase family.</text>
</comment>
<dbReference type="GO" id="GO:0005524">
    <property type="term" value="F:ATP binding"/>
    <property type="evidence" value="ECO:0007669"/>
    <property type="project" value="UniProtKB-KW"/>
</dbReference>
<dbReference type="InterPro" id="IPR005946">
    <property type="entry name" value="Rib-P_diPkinase"/>
</dbReference>
<name>A0A146K409_9EUKA</name>
<evidence type="ECO:0000259" key="12">
    <source>
        <dbReference type="Pfam" id="PF13793"/>
    </source>
</evidence>
<evidence type="ECO:0000256" key="1">
    <source>
        <dbReference type="ARBA" id="ARBA00004996"/>
    </source>
</evidence>
<dbReference type="FunFam" id="3.40.50.2020:FF:000007">
    <property type="entry name" value="Ribose-phosphate pyrophosphokinase"/>
    <property type="match status" value="1"/>
</dbReference>
<dbReference type="NCBIfam" id="NF002320">
    <property type="entry name" value="PRK01259.1"/>
    <property type="match status" value="1"/>
</dbReference>
<evidence type="ECO:0000256" key="10">
    <source>
        <dbReference type="ARBA" id="ARBA00022842"/>
    </source>
</evidence>
<dbReference type="CDD" id="cd06223">
    <property type="entry name" value="PRTases_typeI"/>
    <property type="match status" value="1"/>
</dbReference>
<dbReference type="PANTHER" id="PTHR10210:SF32">
    <property type="entry name" value="RIBOSE-PHOSPHATE PYROPHOSPHOKINASE 2"/>
    <property type="match status" value="1"/>
</dbReference>
<dbReference type="InterPro" id="IPR000836">
    <property type="entry name" value="PRTase_dom"/>
</dbReference>
<dbReference type="SUPFAM" id="SSF53271">
    <property type="entry name" value="PRTase-like"/>
    <property type="match status" value="1"/>
</dbReference>
<dbReference type="GO" id="GO:0000287">
    <property type="term" value="F:magnesium ion binding"/>
    <property type="evidence" value="ECO:0007669"/>
    <property type="project" value="InterPro"/>
</dbReference>
<dbReference type="AlphaFoldDB" id="A0A146K409"/>
<evidence type="ECO:0000256" key="4">
    <source>
        <dbReference type="ARBA" id="ARBA00022679"/>
    </source>
</evidence>
<evidence type="ECO:0000256" key="8">
    <source>
        <dbReference type="ARBA" id="ARBA00022777"/>
    </source>
</evidence>
<dbReference type="GO" id="GO:0002189">
    <property type="term" value="C:ribose phosphate diphosphokinase complex"/>
    <property type="evidence" value="ECO:0007669"/>
    <property type="project" value="TreeGrafter"/>
</dbReference>
<keyword evidence="10" id="KW-0460">Magnesium</keyword>
<dbReference type="GO" id="GO:0004749">
    <property type="term" value="F:ribose phosphate diphosphokinase activity"/>
    <property type="evidence" value="ECO:0007669"/>
    <property type="project" value="UniProtKB-EC"/>
</dbReference>
<dbReference type="InterPro" id="IPR029099">
    <property type="entry name" value="Pribosyltran_N"/>
</dbReference>
<evidence type="ECO:0000256" key="3">
    <source>
        <dbReference type="ARBA" id="ARBA00013247"/>
    </source>
</evidence>
<dbReference type="Gene3D" id="3.40.50.2020">
    <property type="match status" value="2"/>
</dbReference>
<evidence type="ECO:0000256" key="9">
    <source>
        <dbReference type="ARBA" id="ARBA00022840"/>
    </source>
</evidence>
<dbReference type="InterPro" id="IPR029057">
    <property type="entry name" value="PRTase-like"/>
</dbReference>
<evidence type="ECO:0000256" key="6">
    <source>
        <dbReference type="ARBA" id="ARBA00022727"/>
    </source>
</evidence>
<gene>
    <name evidence="13" type="ORF">TPC1_17305</name>
</gene>
<comment type="pathway">
    <text evidence="1">Metabolic intermediate biosynthesis; 5-phospho-alpha-D-ribose 1-diphosphate biosynthesis; 5-phospho-alpha-D-ribose 1-diphosphate from D-ribose 5-phosphate (route I): step 1/1.</text>
</comment>
<keyword evidence="8 13" id="KW-0418">Kinase</keyword>
<feature type="non-terminal residue" evidence="13">
    <location>
        <position position="1"/>
    </location>
</feature>
<organism evidence="13">
    <name type="scientific">Trepomonas sp. PC1</name>
    <dbReference type="NCBI Taxonomy" id="1076344"/>
    <lineage>
        <taxon>Eukaryota</taxon>
        <taxon>Metamonada</taxon>
        <taxon>Diplomonadida</taxon>
        <taxon>Hexamitidae</taxon>
        <taxon>Hexamitinae</taxon>
        <taxon>Trepomonas</taxon>
    </lineage>
</organism>
<dbReference type="Pfam" id="PF13793">
    <property type="entry name" value="Pribosyltran_N"/>
    <property type="match status" value="1"/>
</dbReference>
<keyword evidence="5" id="KW-0479">Metal-binding</keyword>
<evidence type="ECO:0000256" key="5">
    <source>
        <dbReference type="ARBA" id="ARBA00022723"/>
    </source>
</evidence>
<dbReference type="NCBIfam" id="TIGR01251">
    <property type="entry name" value="ribP_PPkin"/>
    <property type="match status" value="1"/>
</dbReference>
<dbReference type="EC" id="2.7.6.1" evidence="3"/>
<dbReference type="GO" id="GO:0005737">
    <property type="term" value="C:cytoplasm"/>
    <property type="evidence" value="ECO:0007669"/>
    <property type="project" value="TreeGrafter"/>
</dbReference>
<evidence type="ECO:0000256" key="2">
    <source>
        <dbReference type="ARBA" id="ARBA00006478"/>
    </source>
</evidence>
<evidence type="ECO:0000313" key="13">
    <source>
        <dbReference type="EMBL" id="JAP91158.1"/>
    </source>
</evidence>
<evidence type="ECO:0000256" key="11">
    <source>
        <dbReference type="ARBA" id="ARBA00049535"/>
    </source>
</evidence>